<dbReference type="STRING" id="479433.Caci_1049"/>
<dbReference type="EMBL" id="CP001700">
    <property type="protein sequence ID" value="ACU69975.1"/>
    <property type="molecule type" value="Genomic_DNA"/>
</dbReference>
<evidence type="ECO:0000256" key="1">
    <source>
        <dbReference type="SAM" id="SignalP"/>
    </source>
</evidence>
<dbReference type="Proteomes" id="UP000000851">
    <property type="component" value="Chromosome"/>
</dbReference>
<dbReference type="InParanoid" id="C7Q4B5"/>
<keyword evidence="3" id="KW-1185">Reference proteome</keyword>
<dbReference type="eggNOG" id="COG4447">
    <property type="taxonomic scope" value="Bacteria"/>
</dbReference>
<evidence type="ECO:0000313" key="2">
    <source>
        <dbReference type="EMBL" id="ACU69975.1"/>
    </source>
</evidence>
<feature type="signal peptide" evidence="1">
    <location>
        <begin position="1"/>
        <end position="21"/>
    </location>
</feature>
<sequence length="378" mass="39532" precursor="true">MNSAKRAAVALLSAAAFTATAVGTAQAAGRWQQVPVPTGSGNVLAMTQIDQHTTWGAGFRLITDGDSTTLTPLLLARDDRAGSAWKRVATPADGANSRINALSADGARNVWLVGDNDSATDGSILTEHWDGKAWQTASASVPDGTLSAGFLGVATVGPRDAWAVGWTQRMRGDDSYETGLIEHWNGKAWQQIKLPAAVPDTELFSISATGPRDIWAGGVLTDGTDQPVLLHYDGHTWTRATVPNTGLYGEFNTVVAAAPNNVWAAGRTLVDDKDRGHPLVAHYDGHSWKTVAAPGTGVVNAAAVTPGGVTVVGYDKTTSQSYGEQLDGTGWHSLNLPTVGVDSTPYSLSVNSSTVTVGGVYTPDETSPFQPLILTASR</sequence>
<protein>
    <submittedName>
        <fullName evidence="2">Uncharacterized protein</fullName>
    </submittedName>
</protein>
<dbReference type="KEGG" id="cai:Caci_1049"/>
<dbReference type="OrthoDB" id="3454650at2"/>
<dbReference type="RefSeq" id="WP_012785269.1">
    <property type="nucleotide sequence ID" value="NC_013131.1"/>
</dbReference>
<reference evidence="2 3" key="1">
    <citation type="journal article" date="2009" name="Stand. Genomic Sci.">
        <title>Complete genome sequence of Catenulispora acidiphila type strain (ID 139908).</title>
        <authorList>
            <person name="Copeland A."/>
            <person name="Lapidus A."/>
            <person name="Glavina Del Rio T."/>
            <person name="Nolan M."/>
            <person name="Lucas S."/>
            <person name="Chen F."/>
            <person name="Tice H."/>
            <person name="Cheng J.F."/>
            <person name="Bruce D."/>
            <person name="Goodwin L."/>
            <person name="Pitluck S."/>
            <person name="Mikhailova N."/>
            <person name="Pati A."/>
            <person name="Ivanova N."/>
            <person name="Mavromatis K."/>
            <person name="Chen A."/>
            <person name="Palaniappan K."/>
            <person name="Chain P."/>
            <person name="Land M."/>
            <person name="Hauser L."/>
            <person name="Chang Y.J."/>
            <person name="Jeffries C.D."/>
            <person name="Chertkov O."/>
            <person name="Brettin T."/>
            <person name="Detter J.C."/>
            <person name="Han C."/>
            <person name="Ali Z."/>
            <person name="Tindall B.J."/>
            <person name="Goker M."/>
            <person name="Bristow J."/>
            <person name="Eisen J.A."/>
            <person name="Markowitz V."/>
            <person name="Hugenholtz P."/>
            <person name="Kyrpides N.C."/>
            <person name="Klenk H.P."/>
        </authorList>
    </citation>
    <scope>NUCLEOTIDE SEQUENCE [LARGE SCALE GENOMIC DNA]</scope>
    <source>
        <strain evidence="3">DSM 44928 / JCM 14897 / NBRC 102108 / NRRL B-24433 / ID139908</strain>
    </source>
</reference>
<gene>
    <name evidence="2" type="ordered locus">Caci_1049</name>
</gene>
<dbReference type="AlphaFoldDB" id="C7Q4B5"/>
<organism evidence="2 3">
    <name type="scientific">Catenulispora acidiphila (strain DSM 44928 / JCM 14897 / NBRC 102108 / NRRL B-24433 / ID139908)</name>
    <dbReference type="NCBI Taxonomy" id="479433"/>
    <lineage>
        <taxon>Bacteria</taxon>
        <taxon>Bacillati</taxon>
        <taxon>Actinomycetota</taxon>
        <taxon>Actinomycetes</taxon>
        <taxon>Catenulisporales</taxon>
        <taxon>Catenulisporaceae</taxon>
        <taxon>Catenulispora</taxon>
    </lineage>
</organism>
<keyword evidence="1" id="KW-0732">Signal</keyword>
<dbReference type="HOGENOM" id="CLU_054572_0_0_11"/>
<name>C7Q4B5_CATAD</name>
<evidence type="ECO:0000313" key="3">
    <source>
        <dbReference type="Proteomes" id="UP000000851"/>
    </source>
</evidence>
<feature type="chain" id="PRO_5038856673" evidence="1">
    <location>
        <begin position="22"/>
        <end position="378"/>
    </location>
</feature>
<accession>C7Q4B5</accession>
<proteinExistence type="predicted"/>